<dbReference type="GO" id="GO:0003755">
    <property type="term" value="F:peptidyl-prolyl cis-trans isomerase activity"/>
    <property type="evidence" value="ECO:0007669"/>
    <property type="project" value="UniProtKB-UniRule"/>
</dbReference>
<dbReference type="EC" id="5.2.1.8" evidence="5"/>
<keyword evidence="3 5" id="KW-0697">Rotamase</keyword>
<evidence type="ECO:0000256" key="3">
    <source>
        <dbReference type="ARBA" id="ARBA00023110"/>
    </source>
</evidence>
<dbReference type="RefSeq" id="WP_164040947.1">
    <property type="nucleotide sequence ID" value="NZ_JAAGNZ010000002.1"/>
</dbReference>
<dbReference type="InterPro" id="IPR024936">
    <property type="entry name" value="Cyclophilin-type_PPIase"/>
</dbReference>
<dbReference type="AlphaFoldDB" id="A0A6M0IME6"/>
<dbReference type="EMBL" id="JAAGNZ010000002">
    <property type="protein sequence ID" value="NEU68571.1"/>
    <property type="molecule type" value="Genomic_DNA"/>
</dbReference>
<evidence type="ECO:0000256" key="1">
    <source>
        <dbReference type="ARBA" id="ARBA00002388"/>
    </source>
</evidence>
<dbReference type="InterPro" id="IPR044666">
    <property type="entry name" value="Cyclophilin_A-like"/>
</dbReference>
<comment type="function">
    <text evidence="1 5">PPIases accelerate the folding of proteins. It catalyzes the cis-trans isomerization of proline imidic peptide bonds in oligopeptides.</text>
</comment>
<dbReference type="CDD" id="cd00317">
    <property type="entry name" value="cyclophilin"/>
    <property type="match status" value="1"/>
</dbReference>
<sequence length="148" mass="16360">MPKAKMNTDKGTMLIEFFDKDAPKAVTNFITLAKKGFYNGITFHRVIPNFMIQGGDPTGTGAGGPGYTIDCELTGDNQYHDKGVLSMAHRGRNTGGSQFFICHNRENTQHLDRNHTVFGKVVEGLDVIDQIRQGDKITSIEVLEDEQA</sequence>
<dbReference type="Gene3D" id="2.40.100.10">
    <property type="entry name" value="Cyclophilin-like"/>
    <property type="match status" value="1"/>
</dbReference>
<protein>
    <recommendedName>
        <fullName evidence="5">Peptidyl-prolyl cis-trans isomerase</fullName>
        <shortName evidence="5">PPIase</shortName>
        <ecNumber evidence="5">5.2.1.8</ecNumber>
    </recommendedName>
</protein>
<dbReference type="InterPro" id="IPR002130">
    <property type="entry name" value="Cyclophilin-type_PPIase_dom"/>
</dbReference>
<organism evidence="7 8">
    <name type="scientific">Spirosoma agri</name>
    <dbReference type="NCBI Taxonomy" id="1987381"/>
    <lineage>
        <taxon>Bacteria</taxon>
        <taxon>Pseudomonadati</taxon>
        <taxon>Bacteroidota</taxon>
        <taxon>Cytophagia</taxon>
        <taxon>Cytophagales</taxon>
        <taxon>Cytophagaceae</taxon>
        <taxon>Spirosoma</taxon>
    </lineage>
</organism>
<gene>
    <name evidence="7" type="ORF">GK091_16900</name>
</gene>
<evidence type="ECO:0000259" key="6">
    <source>
        <dbReference type="PROSITE" id="PS50072"/>
    </source>
</evidence>
<dbReference type="PANTHER" id="PTHR45625:SF4">
    <property type="entry name" value="PEPTIDYLPROLYL ISOMERASE DOMAIN AND WD REPEAT-CONTAINING PROTEIN 1"/>
    <property type="match status" value="1"/>
</dbReference>
<reference evidence="7 8" key="1">
    <citation type="submission" date="2020-02" db="EMBL/GenBank/DDBJ databases">
        <title>Draft genome sequence of two Spirosoma agri KCTC 52727 and Spirosoma terrae KCTC 52035.</title>
        <authorList>
            <person name="Rojas J."/>
            <person name="Ambika Manirajan B."/>
            <person name="Ratering S."/>
            <person name="Suarez C."/>
            <person name="Schnell S."/>
        </authorList>
    </citation>
    <scope>NUCLEOTIDE SEQUENCE [LARGE SCALE GENOMIC DNA]</scope>
    <source>
        <strain evidence="7 8">KCTC 52727</strain>
    </source>
</reference>
<name>A0A6M0IME6_9BACT</name>
<proteinExistence type="inferred from homology"/>
<dbReference type="Pfam" id="PF00160">
    <property type="entry name" value="Pro_isomerase"/>
    <property type="match status" value="1"/>
</dbReference>
<dbReference type="PANTHER" id="PTHR45625">
    <property type="entry name" value="PEPTIDYL-PROLYL CIS-TRANS ISOMERASE-RELATED"/>
    <property type="match status" value="1"/>
</dbReference>
<comment type="caution">
    <text evidence="7">The sequence shown here is derived from an EMBL/GenBank/DDBJ whole genome shotgun (WGS) entry which is preliminary data.</text>
</comment>
<keyword evidence="8" id="KW-1185">Reference proteome</keyword>
<feature type="domain" description="PPIase cyclophilin-type" evidence="6">
    <location>
        <begin position="1"/>
        <end position="133"/>
    </location>
</feature>
<evidence type="ECO:0000313" key="8">
    <source>
        <dbReference type="Proteomes" id="UP000477386"/>
    </source>
</evidence>
<evidence type="ECO:0000256" key="5">
    <source>
        <dbReference type="RuleBase" id="RU363019"/>
    </source>
</evidence>
<evidence type="ECO:0000256" key="4">
    <source>
        <dbReference type="ARBA" id="ARBA00023235"/>
    </source>
</evidence>
<evidence type="ECO:0000313" key="7">
    <source>
        <dbReference type="EMBL" id="NEU68571.1"/>
    </source>
</evidence>
<keyword evidence="4 5" id="KW-0413">Isomerase</keyword>
<dbReference type="PIRSF" id="PIRSF001467">
    <property type="entry name" value="Peptidylpro_ismrse"/>
    <property type="match status" value="1"/>
</dbReference>
<dbReference type="InterPro" id="IPR029000">
    <property type="entry name" value="Cyclophilin-like_dom_sf"/>
</dbReference>
<comment type="similarity">
    <text evidence="2 5">Belongs to the cyclophilin-type PPIase family.</text>
</comment>
<comment type="catalytic activity">
    <reaction evidence="5">
        <text>[protein]-peptidylproline (omega=180) = [protein]-peptidylproline (omega=0)</text>
        <dbReference type="Rhea" id="RHEA:16237"/>
        <dbReference type="Rhea" id="RHEA-COMP:10747"/>
        <dbReference type="Rhea" id="RHEA-COMP:10748"/>
        <dbReference type="ChEBI" id="CHEBI:83833"/>
        <dbReference type="ChEBI" id="CHEBI:83834"/>
        <dbReference type="EC" id="5.2.1.8"/>
    </reaction>
</comment>
<dbReference type="PROSITE" id="PS50072">
    <property type="entry name" value="CSA_PPIASE_2"/>
    <property type="match status" value="1"/>
</dbReference>
<dbReference type="Proteomes" id="UP000477386">
    <property type="component" value="Unassembled WGS sequence"/>
</dbReference>
<accession>A0A6M0IME6</accession>
<dbReference type="PRINTS" id="PR00153">
    <property type="entry name" value="CSAPPISMRASE"/>
</dbReference>
<evidence type="ECO:0000256" key="2">
    <source>
        <dbReference type="ARBA" id="ARBA00007365"/>
    </source>
</evidence>
<dbReference type="SUPFAM" id="SSF50891">
    <property type="entry name" value="Cyclophilin-like"/>
    <property type="match status" value="1"/>
</dbReference>